<feature type="transmembrane region" description="Helical" evidence="1">
    <location>
        <begin position="7"/>
        <end position="23"/>
    </location>
</feature>
<keyword evidence="1" id="KW-0812">Transmembrane</keyword>
<evidence type="ECO:0000313" key="2">
    <source>
        <dbReference type="EMBL" id="PFB07917.1"/>
    </source>
</evidence>
<gene>
    <name evidence="2" type="ORF">CN398_09275</name>
</gene>
<keyword evidence="1" id="KW-0472">Membrane</keyword>
<organism evidence="2 3">
    <name type="scientific">Bacillus thuringiensis</name>
    <dbReference type="NCBI Taxonomy" id="1428"/>
    <lineage>
        <taxon>Bacteria</taxon>
        <taxon>Bacillati</taxon>
        <taxon>Bacillota</taxon>
        <taxon>Bacilli</taxon>
        <taxon>Bacillales</taxon>
        <taxon>Bacillaceae</taxon>
        <taxon>Bacillus</taxon>
        <taxon>Bacillus cereus group</taxon>
    </lineage>
</organism>
<dbReference type="Proteomes" id="UP000220397">
    <property type="component" value="Unassembled WGS sequence"/>
</dbReference>
<comment type="caution">
    <text evidence="2">The sequence shown here is derived from an EMBL/GenBank/DDBJ whole genome shotgun (WGS) entry which is preliminary data.</text>
</comment>
<dbReference type="RefSeq" id="WP_098368785.1">
    <property type="nucleotide sequence ID" value="NZ_JARSYC010000018.1"/>
</dbReference>
<protein>
    <submittedName>
        <fullName evidence="2">Uncharacterized protein</fullName>
    </submittedName>
</protein>
<dbReference type="EMBL" id="NTUS01000026">
    <property type="protein sequence ID" value="PFB07917.1"/>
    <property type="molecule type" value="Genomic_DNA"/>
</dbReference>
<evidence type="ECO:0000313" key="3">
    <source>
        <dbReference type="Proteomes" id="UP000220397"/>
    </source>
</evidence>
<accession>A0A9X6VCF1</accession>
<sequence length="128" mass="14884">MSKAKYLLVGLIFVFGIYIYPYVDELGVLIGVAVFVYFILYDLKTFIEKIDDKNKDIGLRESLHIVFSAPKYAPEGKKVIIEFVKKDEYRVYTKKGDYSIVIERGESDAILNMKKEKLSDVDFFKEVF</sequence>
<keyword evidence="1" id="KW-1133">Transmembrane helix</keyword>
<evidence type="ECO:0000256" key="1">
    <source>
        <dbReference type="SAM" id="Phobius"/>
    </source>
</evidence>
<proteinExistence type="predicted"/>
<reference evidence="2 3" key="1">
    <citation type="submission" date="2017-09" db="EMBL/GenBank/DDBJ databases">
        <title>Large-scale bioinformatics analysis of Bacillus genomes uncovers conserved roles of natural products in bacterial physiology.</title>
        <authorList>
            <consortium name="Agbiome Team Llc"/>
            <person name="Bleich R.M."/>
            <person name="Kirk G.J."/>
            <person name="Santa Maria K.C."/>
            <person name="Allen S.E."/>
            <person name="Farag S."/>
            <person name="Shank E.A."/>
            <person name="Bowers A."/>
        </authorList>
    </citation>
    <scope>NUCLEOTIDE SEQUENCE [LARGE SCALE GENOMIC DNA]</scope>
    <source>
        <strain evidence="2 3">AFS015413</strain>
    </source>
</reference>
<name>A0A9X6VCF1_BACTU</name>
<dbReference type="AlphaFoldDB" id="A0A9X6VCF1"/>